<evidence type="ECO:0000259" key="7">
    <source>
        <dbReference type="Pfam" id="PF26558"/>
    </source>
</evidence>
<keyword evidence="9" id="KW-1185">Reference proteome</keyword>
<keyword evidence="4 5" id="KW-0057">Aromatic amino acid biosynthesis</keyword>
<evidence type="ECO:0000256" key="3">
    <source>
        <dbReference type="ARBA" id="ARBA00023027"/>
    </source>
</evidence>
<dbReference type="PANTHER" id="PTHR33563">
    <property type="match status" value="1"/>
</dbReference>
<sequence>MKKYMTIQLPPILIRADHLQTYDERKAVVASALESGYTHIILRPEDEALSHLGRYTAILAEGKNLMYSGERIGVLLNLTGAEEMEEAYSLKNAVSTLIISPENWKVIPLENLISRFQNAETSVYICVKTPEEARLAFQTMEVGSDGIVITPDGPADLAAFSGIRTAEYPVVDLETAVVTKISTLSLGDRVCIDTCSLLERGEGMLIGSQSSCLFLVCSESFESEYVSARPFRVNAGAVHSYILCPDGTTKYLSEIASGNELLSRMPDGRLRSVNVGRVKIEIRPMLYIEAKAGGKTYSVVLQNAETIRLGTPSGAVSVSDLAIGDLVYVRLESGGRHFGHTMAETICEK</sequence>
<reference evidence="8 9" key="1">
    <citation type="journal article" date="2017" name="BMC Genomics">
        <title>Genomic analysis of methanogenic archaea reveals a shift towards energy conservation.</title>
        <authorList>
            <person name="Gilmore S.P."/>
            <person name="Henske J.K."/>
            <person name="Sexton J.A."/>
            <person name="Solomon K.V."/>
            <person name="Seppala S."/>
            <person name="Yoo J.I."/>
            <person name="Huyett L.M."/>
            <person name="Pressman A."/>
            <person name="Cogan J.Z."/>
            <person name="Kivenson V."/>
            <person name="Peng X."/>
            <person name="Tan Y."/>
            <person name="Valentine D.L."/>
            <person name="O'Malley M.A."/>
        </authorList>
    </citation>
    <scope>NUCLEOTIDE SEQUENCE [LARGE SCALE GENOMIC DNA]</scope>
    <source>
        <strain evidence="8 9">XII</strain>
    </source>
</reference>
<keyword evidence="1 5" id="KW-0028">Amino-acid biosynthesis</keyword>
<organism evidence="8 9">
    <name type="scientific">Methanocorpusculum parvum</name>
    <dbReference type="NCBI Taxonomy" id="2193"/>
    <lineage>
        <taxon>Archaea</taxon>
        <taxon>Methanobacteriati</taxon>
        <taxon>Methanobacteriota</taxon>
        <taxon>Stenosarchaea group</taxon>
        <taxon>Methanomicrobia</taxon>
        <taxon>Methanomicrobiales</taxon>
        <taxon>Methanocorpusculaceae</taxon>
        <taxon>Methanocorpusculum</taxon>
    </lineage>
</organism>
<dbReference type="EMBL" id="LMVO01000017">
    <property type="protein sequence ID" value="PAV09285.1"/>
    <property type="molecule type" value="Genomic_DNA"/>
</dbReference>
<evidence type="ECO:0000256" key="5">
    <source>
        <dbReference type="HAMAP-Rule" id="MF_01244"/>
    </source>
</evidence>
<name>A0AAX0Q8D6_9EURY</name>
<gene>
    <name evidence="5" type="primary">aroB'</name>
    <name evidence="8" type="ORF">ASJ83_08105</name>
</gene>
<feature type="domain" description="3-dehydroquinate synthase N-terminal" evidence="6">
    <location>
        <begin position="14"/>
        <end position="161"/>
    </location>
</feature>
<evidence type="ECO:0000313" key="8">
    <source>
        <dbReference type="EMBL" id="PAV09285.1"/>
    </source>
</evidence>
<evidence type="ECO:0000256" key="2">
    <source>
        <dbReference type="ARBA" id="ARBA00023002"/>
    </source>
</evidence>
<dbReference type="GO" id="GO:0009073">
    <property type="term" value="P:aromatic amino acid family biosynthetic process"/>
    <property type="evidence" value="ECO:0007669"/>
    <property type="project" value="UniProtKB-UniRule"/>
</dbReference>
<dbReference type="Pfam" id="PF01959">
    <property type="entry name" value="DHQS"/>
    <property type="match status" value="1"/>
</dbReference>
<proteinExistence type="inferred from homology"/>
<comment type="caution">
    <text evidence="8">The sequence shown here is derived from an EMBL/GenBank/DDBJ whole genome shotgun (WGS) entry which is preliminary data.</text>
</comment>
<comment type="function">
    <text evidence="5">Catalyzes the oxidative deamination and cyclization of 2-amino-3,7-dideoxy-D-threo-hept-6-ulosonic acid (ADH) to yield 3-dehydroquinate (DHQ), which is fed into the canonical shikimic pathway of aromatic amino acid biosynthesis.</text>
</comment>
<keyword evidence="2 5" id="KW-0560">Oxidoreductase</keyword>
<comment type="similarity">
    <text evidence="5">Belongs to the archaeal-type DHQ synthase family.</text>
</comment>
<dbReference type="GO" id="GO:0051287">
    <property type="term" value="F:NAD binding"/>
    <property type="evidence" value="ECO:0007669"/>
    <property type="project" value="UniProtKB-UniRule"/>
</dbReference>
<dbReference type="Proteomes" id="UP000243820">
    <property type="component" value="Unassembled WGS sequence"/>
</dbReference>
<dbReference type="GO" id="GO:0008652">
    <property type="term" value="P:amino acid biosynthetic process"/>
    <property type="evidence" value="ECO:0007669"/>
    <property type="project" value="UniProtKB-KW"/>
</dbReference>
<comment type="catalytic activity">
    <reaction evidence="5">
        <text>2-amino-2,3,7-trideoxy-D-lyxo-hept-6-ulosonate + NAD(+) + H2O = 3-dehydroquinate + NH4(+) + NADH + H(+)</text>
        <dbReference type="Rhea" id="RHEA:25956"/>
        <dbReference type="ChEBI" id="CHEBI:15377"/>
        <dbReference type="ChEBI" id="CHEBI:15378"/>
        <dbReference type="ChEBI" id="CHEBI:28938"/>
        <dbReference type="ChEBI" id="CHEBI:32364"/>
        <dbReference type="ChEBI" id="CHEBI:57540"/>
        <dbReference type="ChEBI" id="CHEBI:57945"/>
        <dbReference type="ChEBI" id="CHEBI:58859"/>
        <dbReference type="EC" id="1.4.1.24"/>
    </reaction>
</comment>
<dbReference type="HAMAP" id="MF_01244">
    <property type="entry name" value="Arch_DHQ_synthase"/>
    <property type="match status" value="1"/>
</dbReference>
<dbReference type="Pfam" id="PF26558">
    <property type="entry name" value="DHQS_2nd"/>
    <property type="match status" value="1"/>
</dbReference>
<evidence type="ECO:0000313" key="9">
    <source>
        <dbReference type="Proteomes" id="UP000243820"/>
    </source>
</evidence>
<dbReference type="InterPro" id="IPR056179">
    <property type="entry name" value="DHQS_C"/>
</dbReference>
<dbReference type="GO" id="GO:0102042">
    <property type="term" value="F:dehydroquinate synthase activity"/>
    <property type="evidence" value="ECO:0007669"/>
    <property type="project" value="UniProtKB-EC"/>
</dbReference>
<evidence type="ECO:0000259" key="6">
    <source>
        <dbReference type="Pfam" id="PF01959"/>
    </source>
</evidence>
<keyword evidence="3 5" id="KW-0520">NAD</keyword>
<dbReference type="InterPro" id="IPR030960">
    <property type="entry name" value="DHQS/DOIS_N"/>
</dbReference>
<dbReference type="PANTHER" id="PTHR33563:SF1">
    <property type="entry name" value="3-DEHYDROQUINATE SYNTHASE"/>
    <property type="match status" value="1"/>
</dbReference>
<feature type="domain" description="3-dehydroquinate synthase C-terminal" evidence="7">
    <location>
        <begin position="176"/>
        <end position="349"/>
    </location>
</feature>
<accession>A0AAX0Q8D6</accession>
<evidence type="ECO:0000256" key="4">
    <source>
        <dbReference type="ARBA" id="ARBA00023141"/>
    </source>
</evidence>
<dbReference type="GO" id="GO:0003856">
    <property type="term" value="F:3-dehydroquinate synthase activity"/>
    <property type="evidence" value="ECO:0007669"/>
    <property type="project" value="InterPro"/>
</dbReference>
<evidence type="ECO:0000256" key="1">
    <source>
        <dbReference type="ARBA" id="ARBA00022605"/>
    </source>
</evidence>
<dbReference type="EC" id="1.4.1.24" evidence="5"/>
<dbReference type="InterPro" id="IPR002812">
    <property type="entry name" value="DHQS"/>
</dbReference>
<protein>
    <recommendedName>
        <fullName evidence="5">3-dehydroquinate synthase</fullName>
        <shortName evidence="5">DHQ synthase</shortName>
        <ecNumber evidence="5">1.4.1.24</ecNumber>
    </recommendedName>
    <alternativeName>
        <fullName evidence="5">3-dehydroquinate synthase II</fullName>
    </alternativeName>
</protein>
<dbReference type="AlphaFoldDB" id="A0AAX0Q8D6"/>